<name>A0A4P6ZLF8_9LACO</name>
<evidence type="ECO:0000256" key="1">
    <source>
        <dbReference type="SAM" id="Phobius"/>
    </source>
</evidence>
<dbReference type="Proteomes" id="UP000294321">
    <property type="component" value="Chromosome"/>
</dbReference>
<dbReference type="AlphaFoldDB" id="A0A4P6ZLF8"/>
<dbReference type="EMBL" id="CP034726">
    <property type="protein sequence ID" value="QBP18584.1"/>
    <property type="molecule type" value="Genomic_DNA"/>
</dbReference>
<feature type="transmembrane region" description="Helical" evidence="1">
    <location>
        <begin position="105"/>
        <end position="124"/>
    </location>
</feature>
<sequence>MWSLVQRNLLLYFKNKGRIFFSLLGALIGLFLYLIFLQSTIKSDWTKVPDATKLLDLWLISGVLAITAITTTLNALCQMINDRQSHQINDLMLTDQSDLAIQTSYLLSAVIIGTLMQLASFIIMEIYFQWADKIHFNLGLTPKLIGVMILSSLVWTAFGILILSFVHKVESLGLINTIIGAAAGFFVCVYIPIGLIPKSAQTFIKCTPAPYNAAIYRKILMGSQLSQSFKHIPTSVLTHFKNYMGVNIKWGSVLSMPKLTMTFIAFGIIFGLLAIPLSKINRRYKVR</sequence>
<keyword evidence="1" id="KW-1133">Transmembrane helix</keyword>
<feature type="transmembrane region" description="Helical" evidence="1">
    <location>
        <begin position="173"/>
        <end position="193"/>
    </location>
</feature>
<keyword evidence="3" id="KW-1185">Reference proteome</keyword>
<accession>A0A4P6ZLF8</accession>
<feature type="transmembrane region" description="Helical" evidence="1">
    <location>
        <begin position="144"/>
        <end position="166"/>
    </location>
</feature>
<reference evidence="3" key="1">
    <citation type="submission" date="2018-12" db="EMBL/GenBank/DDBJ databases">
        <title>A new species of lactobacillus.</title>
        <authorList>
            <person name="Jian Y."/>
            <person name="Xin L."/>
            <person name="Hong Z.J."/>
            <person name="Ming L.Z."/>
            <person name="Hong X.Z."/>
        </authorList>
    </citation>
    <scope>NUCLEOTIDE SEQUENCE [LARGE SCALE GENOMIC DNA]</scope>
    <source>
        <strain evidence="3">HSLZ-75</strain>
    </source>
</reference>
<dbReference type="PANTHER" id="PTHR43229">
    <property type="entry name" value="NODULATION PROTEIN J"/>
    <property type="match status" value="1"/>
</dbReference>
<keyword evidence="1" id="KW-0812">Transmembrane</keyword>
<feature type="transmembrane region" description="Helical" evidence="1">
    <location>
        <begin position="259"/>
        <end position="277"/>
    </location>
</feature>
<evidence type="ECO:0000313" key="3">
    <source>
        <dbReference type="Proteomes" id="UP000294321"/>
    </source>
</evidence>
<organism evidence="2 3">
    <name type="scientific">Acetilactobacillus jinshanensis</name>
    <dbReference type="NCBI Taxonomy" id="1720083"/>
    <lineage>
        <taxon>Bacteria</taxon>
        <taxon>Bacillati</taxon>
        <taxon>Bacillota</taxon>
        <taxon>Bacilli</taxon>
        <taxon>Lactobacillales</taxon>
        <taxon>Lactobacillaceae</taxon>
        <taxon>Acetilactobacillus</taxon>
    </lineage>
</organism>
<protein>
    <submittedName>
        <fullName evidence="2">ABC transporter permease</fullName>
    </submittedName>
</protein>
<dbReference type="RefSeq" id="WP_133442143.1">
    <property type="nucleotide sequence ID" value="NZ_CP034726.1"/>
</dbReference>
<evidence type="ECO:0000313" key="2">
    <source>
        <dbReference type="EMBL" id="QBP18584.1"/>
    </source>
</evidence>
<gene>
    <name evidence="2" type="ORF">ELX58_05445</name>
</gene>
<dbReference type="OrthoDB" id="162334at2"/>
<feature type="transmembrane region" description="Helical" evidence="1">
    <location>
        <begin position="57"/>
        <end position="77"/>
    </location>
</feature>
<proteinExistence type="predicted"/>
<dbReference type="PANTHER" id="PTHR43229:SF2">
    <property type="entry name" value="NODULATION PROTEIN J"/>
    <property type="match status" value="1"/>
</dbReference>
<dbReference type="InterPro" id="IPR051784">
    <property type="entry name" value="Nod_factor_ABC_transporter"/>
</dbReference>
<dbReference type="KEGG" id="lji:ELX58_05445"/>
<feature type="transmembrane region" description="Helical" evidence="1">
    <location>
        <begin position="20"/>
        <end position="37"/>
    </location>
</feature>
<keyword evidence="1" id="KW-0472">Membrane</keyword>